<gene>
    <name evidence="1" type="ORF">SPTER_38020</name>
</gene>
<dbReference type="KEGG" id="sted:SPTER_38020"/>
<protein>
    <submittedName>
        <fullName evidence="1">Uncharacterized protein</fullName>
    </submittedName>
</protein>
<keyword evidence="2" id="KW-1185">Reference proteome</keyword>
<evidence type="ECO:0000313" key="1">
    <source>
        <dbReference type="EMBL" id="QDR82377.1"/>
    </source>
</evidence>
<dbReference type="AlphaFoldDB" id="A0A517DYE7"/>
<dbReference type="OrthoDB" id="1679339at2"/>
<name>A0A517DYE7_9FIRM</name>
<dbReference type="RefSeq" id="WP_144351772.1">
    <property type="nucleotide sequence ID" value="NZ_CP036259.1"/>
</dbReference>
<proteinExistence type="predicted"/>
<evidence type="ECO:0000313" key="2">
    <source>
        <dbReference type="Proteomes" id="UP000320776"/>
    </source>
</evidence>
<organism evidence="1 2">
    <name type="scientific">Sporomusa termitida</name>
    <dbReference type="NCBI Taxonomy" id="2377"/>
    <lineage>
        <taxon>Bacteria</taxon>
        <taxon>Bacillati</taxon>
        <taxon>Bacillota</taxon>
        <taxon>Negativicutes</taxon>
        <taxon>Selenomonadales</taxon>
        <taxon>Sporomusaceae</taxon>
        <taxon>Sporomusa</taxon>
    </lineage>
</organism>
<sequence>MSACVQPIDSLLAECKRDIRWEFHQIYLRIRPEEVQRLAEGLLHKTPPEWPRALYELQKGKLHSRLLKHLNFHLRRQGFPAETELVFRGPFPSFSLRPLQAVIEEHRTTLRMAGCIEFLGNKIWDHALKPVRKRLMPVHVHVATWALDACGCSAKQQWSVVLADLTQRIRGSIINFLFACEALLIEQVQEQLLLYKTNLPLPISEAAV</sequence>
<accession>A0A517DYE7</accession>
<reference evidence="1 2" key="1">
    <citation type="submission" date="2019-02" db="EMBL/GenBank/DDBJ databases">
        <title>Closed genome of Sporomusa termitida DSM 4440.</title>
        <authorList>
            <person name="Poehlein A."/>
            <person name="Daniel R."/>
        </authorList>
    </citation>
    <scope>NUCLEOTIDE SEQUENCE [LARGE SCALE GENOMIC DNA]</scope>
    <source>
        <strain evidence="1 2">DSM 4440</strain>
    </source>
</reference>
<dbReference type="Proteomes" id="UP000320776">
    <property type="component" value="Chromosome"/>
</dbReference>
<dbReference type="EMBL" id="CP036259">
    <property type="protein sequence ID" value="QDR82377.1"/>
    <property type="molecule type" value="Genomic_DNA"/>
</dbReference>